<dbReference type="Pfam" id="PF00107">
    <property type="entry name" value="ADH_zinc_N"/>
    <property type="match status" value="1"/>
</dbReference>
<keyword evidence="3" id="KW-0812">Transmembrane</keyword>
<dbReference type="InterPro" id="IPR050129">
    <property type="entry name" value="Zn_alcohol_dh"/>
</dbReference>
<dbReference type="InterPro" id="IPR036291">
    <property type="entry name" value="NAD(P)-bd_dom_sf"/>
</dbReference>
<gene>
    <name evidence="6" type="ORF">RH861_05555</name>
</gene>
<proteinExistence type="predicted"/>
<evidence type="ECO:0000259" key="4">
    <source>
        <dbReference type="Pfam" id="PF00107"/>
    </source>
</evidence>
<evidence type="ECO:0000256" key="2">
    <source>
        <dbReference type="ARBA" id="ARBA00023002"/>
    </source>
</evidence>
<organism evidence="6 7">
    <name type="scientific">Agromyces indicus</name>
    <dbReference type="NCBI Taxonomy" id="758919"/>
    <lineage>
        <taxon>Bacteria</taxon>
        <taxon>Bacillati</taxon>
        <taxon>Actinomycetota</taxon>
        <taxon>Actinomycetes</taxon>
        <taxon>Micrococcales</taxon>
        <taxon>Microbacteriaceae</taxon>
        <taxon>Agromyces</taxon>
    </lineage>
</organism>
<keyword evidence="7" id="KW-1185">Reference proteome</keyword>
<dbReference type="InterPro" id="IPR013154">
    <property type="entry name" value="ADH-like_N"/>
</dbReference>
<dbReference type="Gene3D" id="3.40.50.720">
    <property type="entry name" value="NAD(P)-binding Rossmann-like Domain"/>
    <property type="match status" value="1"/>
</dbReference>
<comment type="cofactor">
    <cofactor evidence="1">
        <name>Zn(2+)</name>
        <dbReference type="ChEBI" id="CHEBI:29105"/>
    </cofactor>
</comment>
<dbReference type="InterPro" id="IPR011032">
    <property type="entry name" value="GroES-like_sf"/>
</dbReference>
<dbReference type="Pfam" id="PF08240">
    <property type="entry name" value="ADH_N"/>
    <property type="match status" value="1"/>
</dbReference>
<sequence length="360" mass="37479">MTTPIGSMDAVVYHGRGDVRVERRPIPIATEGQALVRVLRSGICGTDATEWKSGPIIFPIDRVHPNSGHTGPLVIGHEFVGEIVDLPGGPVDGLDVGAHVASGAGVWCGECDRCREGRTNLCTRYVTHGLNADGGLAEYVAVETSTLVRIPEGCSLDDAGVAQPLAVGLHAARRAGARDGDRVILFGAGAIGTFILAGLVSLVDADITVVDFAGERLERAKRLGATRTVPVDDDLVATLRSVVGPGGADVVIEATGAPGQLSVALDLVRQGGTILGVGLPSAHQDLDVHRLVMNEVTIATTVAHICGEDLAPALEILASTDLGDELVEAVFPLPDAPHQIERLARGEIRGKVLFDPTRSS</sequence>
<keyword evidence="2" id="KW-0560">Oxidoreductase</keyword>
<feature type="transmembrane region" description="Helical" evidence="3">
    <location>
        <begin position="183"/>
        <end position="203"/>
    </location>
</feature>
<dbReference type="InterPro" id="IPR013149">
    <property type="entry name" value="ADH-like_C"/>
</dbReference>
<dbReference type="Proteomes" id="UP001260072">
    <property type="component" value="Unassembled WGS sequence"/>
</dbReference>
<dbReference type="PANTHER" id="PTHR43401">
    <property type="entry name" value="L-THREONINE 3-DEHYDROGENASE"/>
    <property type="match status" value="1"/>
</dbReference>
<feature type="domain" description="Alcohol dehydrogenase-like N-terminal" evidence="5">
    <location>
        <begin position="31"/>
        <end position="152"/>
    </location>
</feature>
<dbReference type="SUPFAM" id="SSF50129">
    <property type="entry name" value="GroES-like"/>
    <property type="match status" value="1"/>
</dbReference>
<evidence type="ECO:0000259" key="5">
    <source>
        <dbReference type="Pfam" id="PF08240"/>
    </source>
</evidence>
<evidence type="ECO:0000256" key="3">
    <source>
        <dbReference type="SAM" id="Phobius"/>
    </source>
</evidence>
<reference evidence="7" key="1">
    <citation type="submission" date="2023-07" db="EMBL/GenBank/DDBJ databases">
        <title>Description of three actinobacteria isolated from air of manufacturing shop in a pharmaceutical factory.</title>
        <authorList>
            <person name="Zhang D.-F."/>
        </authorList>
    </citation>
    <scope>NUCLEOTIDE SEQUENCE [LARGE SCALE GENOMIC DNA]</scope>
    <source>
        <strain evidence="7">CCTCC AB 2011122</strain>
    </source>
</reference>
<evidence type="ECO:0000313" key="6">
    <source>
        <dbReference type="EMBL" id="MDR5691528.1"/>
    </source>
</evidence>
<dbReference type="PANTHER" id="PTHR43401:SF2">
    <property type="entry name" value="L-THREONINE 3-DEHYDROGENASE"/>
    <property type="match status" value="1"/>
</dbReference>
<evidence type="ECO:0000256" key="1">
    <source>
        <dbReference type="ARBA" id="ARBA00001947"/>
    </source>
</evidence>
<keyword evidence="3" id="KW-0472">Membrane</keyword>
<keyword evidence="3" id="KW-1133">Transmembrane helix</keyword>
<feature type="domain" description="Alcohol dehydrogenase-like C-terminal" evidence="4">
    <location>
        <begin position="190"/>
        <end position="315"/>
    </location>
</feature>
<accession>A0ABU1FIE3</accession>
<name>A0ABU1FIE3_9MICO</name>
<dbReference type="SUPFAM" id="SSF51735">
    <property type="entry name" value="NAD(P)-binding Rossmann-fold domains"/>
    <property type="match status" value="1"/>
</dbReference>
<dbReference type="Gene3D" id="3.90.180.10">
    <property type="entry name" value="Medium-chain alcohol dehydrogenases, catalytic domain"/>
    <property type="match status" value="1"/>
</dbReference>
<comment type="caution">
    <text evidence="6">The sequence shown here is derived from an EMBL/GenBank/DDBJ whole genome shotgun (WGS) entry which is preliminary data.</text>
</comment>
<protein>
    <submittedName>
        <fullName evidence="6">Alcohol dehydrogenase catalytic domain-containing protein</fullName>
    </submittedName>
</protein>
<evidence type="ECO:0000313" key="7">
    <source>
        <dbReference type="Proteomes" id="UP001260072"/>
    </source>
</evidence>
<dbReference type="EMBL" id="JAVKGS010000001">
    <property type="protein sequence ID" value="MDR5691528.1"/>
    <property type="molecule type" value="Genomic_DNA"/>
</dbReference>
<dbReference type="RefSeq" id="WP_310520138.1">
    <property type="nucleotide sequence ID" value="NZ_BAABBS010000003.1"/>
</dbReference>